<organism evidence="24 25">
    <name type="scientific">Shewanella submarina</name>
    <dbReference type="NCBI Taxonomy" id="2016376"/>
    <lineage>
        <taxon>Bacteria</taxon>
        <taxon>Pseudomonadati</taxon>
        <taxon>Pseudomonadota</taxon>
        <taxon>Gammaproteobacteria</taxon>
        <taxon>Alteromonadales</taxon>
        <taxon>Shewanellaceae</taxon>
        <taxon>Shewanella</taxon>
    </lineage>
</organism>
<feature type="transmembrane region" description="Helical" evidence="17">
    <location>
        <begin position="7"/>
        <end position="28"/>
    </location>
</feature>
<keyword evidence="6 15" id="KW-0597">Phosphoprotein</keyword>
<evidence type="ECO:0000313" key="25">
    <source>
        <dbReference type="Proteomes" id="UP001595621"/>
    </source>
</evidence>
<dbReference type="InterPro" id="IPR008207">
    <property type="entry name" value="Sig_transdc_His_kin_Hpt_dom"/>
</dbReference>
<evidence type="ECO:0000256" key="4">
    <source>
        <dbReference type="ARBA" id="ARBA00022475"/>
    </source>
</evidence>
<dbReference type="SUPFAM" id="SSF47384">
    <property type="entry name" value="Homodimeric domain of signal transducing histidine kinase"/>
    <property type="match status" value="1"/>
</dbReference>
<dbReference type="CDD" id="cd17546">
    <property type="entry name" value="REC_hyHK_CKI1_RcsC-like"/>
    <property type="match status" value="1"/>
</dbReference>
<feature type="domain" description="Response regulatory" evidence="19">
    <location>
        <begin position="656"/>
        <end position="784"/>
    </location>
</feature>
<dbReference type="SUPFAM" id="SSF55874">
    <property type="entry name" value="ATPase domain of HSP90 chaperone/DNA topoisomerase II/histidine kinase"/>
    <property type="match status" value="1"/>
</dbReference>
<dbReference type="InterPro" id="IPR036097">
    <property type="entry name" value="HisK_dim/P_sf"/>
</dbReference>
<evidence type="ECO:0000256" key="15">
    <source>
        <dbReference type="PROSITE-ProRule" id="PRU00169"/>
    </source>
</evidence>
<keyword evidence="13 17" id="KW-0472">Membrane</keyword>
<dbReference type="SUPFAM" id="SSF52172">
    <property type="entry name" value="CheY-like"/>
    <property type="match status" value="1"/>
</dbReference>
<dbReference type="InterPro" id="IPR035965">
    <property type="entry name" value="PAS-like_dom_sf"/>
</dbReference>
<comment type="subcellular location">
    <subcellularLocation>
        <location evidence="2">Cell inner membrane</location>
        <topology evidence="2">Multi-pass membrane protein</topology>
    </subcellularLocation>
</comment>
<evidence type="ECO:0000256" key="16">
    <source>
        <dbReference type="SAM" id="Coils"/>
    </source>
</evidence>
<feature type="domain" description="HAMP" evidence="22">
    <location>
        <begin position="57"/>
        <end position="109"/>
    </location>
</feature>
<dbReference type="SUPFAM" id="SSF55785">
    <property type="entry name" value="PYP-like sensor domain (PAS domain)"/>
    <property type="match status" value="2"/>
</dbReference>
<keyword evidence="11 17" id="KW-1133">Transmembrane helix</keyword>
<evidence type="ECO:0000256" key="6">
    <source>
        <dbReference type="ARBA" id="ARBA00022553"/>
    </source>
</evidence>
<evidence type="ECO:0000259" key="20">
    <source>
        <dbReference type="PROSITE" id="PS50112"/>
    </source>
</evidence>
<dbReference type="NCBIfam" id="TIGR00229">
    <property type="entry name" value="sensory_box"/>
    <property type="match status" value="2"/>
</dbReference>
<dbReference type="SMART" id="SM00388">
    <property type="entry name" value="HisKA"/>
    <property type="match status" value="1"/>
</dbReference>
<evidence type="ECO:0000313" key="24">
    <source>
        <dbReference type="EMBL" id="MFC3139792.1"/>
    </source>
</evidence>
<accession>A0ABV7GJA4</accession>
<feature type="modified residue" description="4-aspartylphosphate" evidence="15">
    <location>
        <position position="716"/>
    </location>
</feature>
<evidence type="ECO:0000259" key="22">
    <source>
        <dbReference type="PROSITE" id="PS50885"/>
    </source>
</evidence>
<sequence>MSLKLKIILAAILLEIAFITLATVLPASDGPLSTLFITALAAGQLVFVIFAVTLYSRSIQTRLKELRDGLEKISQTGPGQQLTITRHDELSEVEQALNRMSKTLELDQEKLQENLVKQKDTNNKLQEERIKQKAILDASLDGIISINEQEHIVEFNQVAERIFGYSKEEVLNRPMTDFIIPDQYKEPHKAGFARFLESGKSVVLDQRLTLSAKRRNGEIFPMEFCISAVHTHEGYMFIAHVRDVSEQHKAETELKLAAHAFSSSDAMFISDLNYKVIRCNQAFLDMTRLDEETILGQHVRHLACRSNDKATLRSIWIKLWEKGRWKGEVQIKRGDASFPALATVSAVQGPNYKATHYVFHLIDISKQKQYEAILEQAKVDAERASVSKSRFLASMSHEIRTPINGVLGLLTMLEDTGLSDDQKEVVNTAKTSGNMLLSIINDVLDFSRMESGNLLLDNHAFNLPQNLQQTAELLTPFANRKDIQLDIRLAEDLPEWVSGDPDRLAQILMNITNNAIKFTQEGAVTLSATSQCGENDRLMLVCRIRDTGIGIAPELLPHLFDEFTMADQSYSRSKEGTGLGLAISARLVKLMGGEIEVQSEQGVGSCFTIIIPLTECQPATEPGALIEHPKPIDAQADSGLSAPKTSDMPESAQKTMVMVVEDNLANCMVVKHQLLKAGFDFVIVNDGFTALELLHAHKEQGDSEQLPRRPDVVLMDISMPGMDGMTTTQKLRKMPSPYGDLPVIALTAHALAGDKEKFLDAGMNDYIAKPTNRETLAKHIKALLQDQDSSDDAAGVGNTDDWIDTEALRQLADDIGAEVLPELLTLYIQDSHQRLRVFETALLEGDFQILEFEGHTLGSSAAAHGCASLCQAMRRVERACQENDLDQASELASSALEISIHSFNALEQWLTQLRIKLNGPDAASVG</sequence>
<dbReference type="Gene3D" id="6.10.340.10">
    <property type="match status" value="1"/>
</dbReference>
<evidence type="ECO:0000256" key="9">
    <source>
        <dbReference type="ARBA" id="ARBA00022777"/>
    </source>
</evidence>
<dbReference type="RefSeq" id="WP_248936286.1">
    <property type="nucleotide sequence ID" value="NZ_JAKILF010000004.1"/>
</dbReference>
<keyword evidence="16" id="KW-0175">Coiled coil</keyword>
<keyword evidence="8 17" id="KW-0812">Transmembrane</keyword>
<evidence type="ECO:0000256" key="13">
    <source>
        <dbReference type="ARBA" id="ARBA00023136"/>
    </source>
</evidence>
<dbReference type="InterPro" id="IPR005467">
    <property type="entry name" value="His_kinase_dom"/>
</dbReference>
<feature type="modified residue" description="Phosphohistidine" evidence="14">
    <location>
        <position position="855"/>
    </location>
</feature>
<dbReference type="InterPro" id="IPR001789">
    <property type="entry name" value="Sig_transdc_resp-reg_receiver"/>
</dbReference>
<keyword evidence="10" id="KW-0067">ATP-binding</keyword>
<evidence type="ECO:0000259" key="21">
    <source>
        <dbReference type="PROSITE" id="PS50113"/>
    </source>
</evidence>
<evidence type="ECO:0000256" key="11">
    <source>
        <dbReference type="ARBA" id="ARBA00022989"/>
    </source>
</evidence>
<dbReference type="InterPro" id="IPR003594">
    <property type="entry name" value="HATPase_dom"/>
</dbReference>
<dbReference type="Pfam" id="PF01627">
    <property type="entry name" value="Hpt"/>
    <property type="match status" value="1"/>
</dbReference>
<evidence type="ECO:0000256" key="5">
    <source>
        <dbReference type="ARBA" id="ARBA00022519"/>
    </source>
</evidence>
<dbReference type="EMBL" id="JBHRTD010000017">
    <property type="protein sequence ID" value="MFC3139792.1"/>
    <property type="molecule type" value="Genomic_DNA"/>
</dbReference>
<keyword evidence="9" id="KW-0418">Kinase</keyword>
<proteinExistence type="predicted"/>
<dbReference type="Proteomes" id="UP001595621">
    <property type="component" value="Unassembled WGS sequence"/>
</dbReference>
<dbReference type="PROSITE" id="PS50112">
    <property type="entry name" value="PAS"/>
    <property type="match status" value="1"/>
</dbReference>
<dbReference type="InterPro" id="IPR000014">
    <property type="entry name" value="PAS"/>
</dbReference>
<dbReference type="PRINTS" id="PR00344">
    <property type="entry name" value="BCTRLSENSOR"/>
</dbReference>
<comment type="catalytic activity">
    <reaction evidence="1">
        <text>ATP + protein L-histidine = ADP + protein N-phospho-L-histidine.</text>
        <dbReference type="EC" id="2.7.13.3"/>
    </reaction>
</comment>
<dbReference type="Pfam" id="PF00672">
    <property type="entry name" value="HAMP"/>
    <property type="match status" value="1"/>
</dbReference>
<dbReference type="PROSITE" id="PS50109">
    <property type="entry name" value="HIS_KIN"/>
    <property type="match status" value="1"/>
</dbReference>
<protein>
    <recommendedName>
        <fullName evidence="3">histidine kinase</fullName>
        <ecNumber evidence="3">2.7.13.3</ecNumber>
    </recommendedName>
</protein>
<comment type="caution">
    <text evidence="24">The sequence shown here is derived from an EMBL/GenBank/DDBJ whole genome shotgun (WGS) entry which is preliminary data.</text>
</comment>
<keyword evidence="10" id="KW-0547">Nucleotide-binding</keyword>
<feature type="domain" description="HPt" evidence="23">
    <location>
        <begin position="816"/>
        <end position="909"/>
    </location>
</feature>
<dbReference type="SMART" id="SM00304">
    <property type="entry name" value="HAMP"/>
    <property type="match status" value="1"/>
</dbReference>
<dbReference type="Gene3D" id="3.30.565.10">
    <property type="entry name" value="Histidine kinase-like ATPase, C-terminal domain"/>
    <property type="match status" value="1"/>
</dbReference>
<dbReference type="InterPro" id="IPR036641">
    <property type="entry name" value="HPT_dom_sf"/>
</dbReference>
<dbReference type="PANTHER" id="PTHR43047:SF64">
    <property type="entry name" value="HISTIDINE KINASE CONTAINING CHEY-HOMOLOGOUS RECEIVER DOMAIN AND PAS DOMAIN-RELATED"/>
    <property type="match status" value="1"/>
</dbReference>
<dbReference type="InterPro" id="IPR036890">
    <property type="entry name" value="HATPase_C_sf"/>
</dbReference>
<dbReference type="InterPro" id="IPR003660">
    <property type="entry name" value="HAMP_dom"/>
</dbReference>
<dbReference type="Pfam" id="PF00512">
    <property type="entry name" value="HisKA"/>
    <property type="match status" value="1"/>
</dbReference>
<dbReference type="CDD" id="cd06225">
    <property type="entry name" value="HAMP"/>
    <property type="match status" value="1"/>
</dbReference>
<dbReference type="SUPFAM" id="SSF47226">
    <property type="entry name" value="Histidine-containing phosphotransfer domain, HPT domain"/>
    <property type="match status" value="1"/>
</dbReference>
<evidence type="ECO:0000259" key="18">
    <source>
        <dbReference type="PROSITE" id="PS50109"/>
    </source>
</evidence>
<evidence type="ECO:0000256" key="7">
    <source>
        <dbReference type="ARBA" id="ARBA00022679"/>
    </source>
</evidence>
<keyword evidence="5" id="KW-0997">Cell inner membrane</keyword>
<dbReference type="Gene3D" id="1.20.120.160">
    <property type="entry name" value="HPT domain"/>
    <property type="match status" value="1"/>
</dbReference>
<dbReference type="PROSITE" id="PS50894">
    <property type="entry name" value="HPT"/>
    <property type="match status" value="1"/>
</dbReference>
<evidence type="ECO:0000256" key="17">
    <source>
        <dbReference type="SAM" id="Phobius"/>
    </source>
</evidence>
<dbReference type="Gene3D" id="1.10.287.130">
    <property type="match status" value="1"/>
</dbReference>
<dbReference type="SMART" id="SM00448">
    <property type="entry name" value="REC"/>
    <property type="match status" value="1"/>
</dbReference>
<evidence type="ECO:0000256" key="3">
    <source>
        <dbReference type="ARBA" id="ARBA00012438"/>
    </source>
</evidence>
<feature type="coiled-coil region" evidence="16">
    <location>
        <begin position="90"/>
        <end position="128"/>
    </location>
</feature>
<dbReference type="CDD" id="cd00082">
    <property type="entry name" value="HisKA"/>
    <property type="match status" value="1"/>
</dbReference>
<dbReference type="Gene3D" id="3.40.50.2300">
    <property type="match status" value="1"/>
</dbReference>
<evidence type="ECO:0000256" key="2">
    <source>
        <dbReference type="ARBA" id="ARBA00004429"/>
    </source>
</evidence>
<dbReference type="SMART" id="SM00387">
    <property type="entry name" value="HATPase_c"/>
    <property type="match status" value="1"/>
</dbReference>
<keyword evidence="25" id="KW-1185">Reference proteome</keyword>
<evidence type="ECO:0000256" key="1">
    <source>
        <dbReference type="ARBA" id="ARBA00000085"/>
    </source>
</evidence>
<feature type="domain" description="PAS" evidence="20">
    <location>
        <begin position="128"/>
        <end position="199"/>
    </location>
</feature>
<dbReference type="InterPro" id="IPR003661">
    <property type="entry name" value="HisK_dim/P_dom"/>
</dbReference>
<feature type="domain" description="Histidine kinase" evidence="18">
    <location>
        <begin position="394"/>
        <end position="615"/>
    </location>
</feature>
<feature type="transmembrane region" description="Helical" evidence="17">
    <location>
        <begin position="34"/>
        <end position="55"/>
    </location>
</feature>
<dbReference type="CDD" id="cd00130">
    <property type="entry name" value="PAS"/>
    <property type="match status" value="2"/>
</dbReference>
<dbReference type="Pfam" id="PF00072">
    <property type="entry name" value="Response_reg"/>
    <property type="match status" value="1"/>
</dbReference>
<dbReference type="SMART" id="SM00091">
    <property type="entry name" value="PAS"/>
    <property type="match status" value="2"/>
</dbReference>
<dbReference type="Gene3D" id="3.30.450.20">
    <property type="entry name" value="PAS domain"/>
    <property type="match status" value="2"/>
</dbReference>
<dbReference type="EC" id="2.7.13.3" evidence="3"/>
<dbReference type="CDD" id="cd16922">
    <property type="entry name" value="HATPase_EvgS-ArcB-TorS-like"/>
    <property type="match status" value="1"/>
</dbReference>
<dbReference type="PROSITE" id="PS50110">
    <property type="entry name" value="RESPONSE_REGULATORY"/>
    <property type="match status" value="1"/>
</dbReference>
<dbReference type="Pfam" id="PF02518">
    <property type="entry name" value="HATPase_c"/>
    <property type="match status" value="1"/>
</dbReference>
<evidence type="ECO:0000256" key="10">
    <source>
        <dbReference type="ARBA" id="ARBA00022840"/>
    </source>
</evidence>
<evidence type="ECO:0000256" key="12">
    <source>
        <dbReference type="ARBA" id="ARBA00023012"/>
    </source>
</evidence>
<keyword evidence="4" id="KW-1003">Cell membrane</keyword>
<keyword evidence="7" id="KW-0808">Transferase</keyword>
<evidence type="ECO:0000256" key="14">
    <source>
        <dbReference type="PROSITE-ProRule" id="PRU00110"/>
    </source>
</evidence>
<dbReference type="InterPro" id="IPR011006">
    <property type="entry name" value="CheY-like_superfamily"/>
</dbReference>
<dbReference type="InterPro" id="IPR004358">
    <property type="entry name" value="Sig_transdc_His_kin-like_C"/>
</dbReference>
<dbReference type="PANTHER" id="PTHR43047">
    <property type="entry name" value="TWO-COMPONENT HISTIDINE PROTEIN KINASE"/>
    <property type="match status" value="1"/>
</dbReference>
<reference evidence="25" key="1">
    <citation type="journal article" date="2019" name="Int. J. Syst. Evol. Microbiol.">
        <title>The Global Catalogue of Microorganisms (GCM) 10K type strain sequencing project: providing services to taxonomists for standard genome sequencing and annotation.</title>
        <authorList>
            <consortium name="The Broad Institute Genomics Platform"/>
            <consortium name="The Broad Institute Genome Sequencing Center for Infectious Disease"/>
            <person name="Wu L."/>
            <person name="Ma J."/>
        </authorList>
    </citation>
    <scope>NUCLEOTIDE SEQUENCE [LARGE SCALE GENOMIC DNA]</scope>
    <source>
        <strain evidence="25">KCTC 52277</strain>
    </source>
</reference>
<feature type="domain" description="PAC" evidence="21">
    <location>
        <begin position="206"/>
        <end position="256"/>
    </location>
</feature>
<evidence type="ECO:0000259" key="23">
    <source>
        <dbReference type="PROSITE" id="PS50894"/>
    </source>
</evidence>
<dbReference type="InterPro" id="IPR000700">
    <property type="entry name" value="PAS-assoc_C"/>
</dbReference>
<dbReference type="Pfam" id="PF13426">
    <property type="entry name" value="PAS_9"/>
    <property type="match status" value="2"/>
</dbReference>
<evidence type="ECO:0000259" key="19">
    <source>
        <dbReference type="PROSITE" id="PS50110"/>
    </source>
</evidence>
<evidence type="ECO:0000256" key="8">
    <source>
        <dbReference type="ARBA" id="ARBA00022692"/>
    </source>
</evidence>
<dbReference type="PROSITE" id="PS50885">
    <property type="entry name" value="HAMP"/>
    <property type="match status" value="1"/>
</dbReference>
<keyword evidence="12" id="KW-0902">Two-component regulatory system</keyword>
<dbReference type="PROSITE" id="PS50113">
    <property type="entry name" value="PAC"/>
    <property type="match status" value="1"/>
</dbReference>
<name>A0ABV7GJA4_9GAMM</name>
<gene>
    <name evidence="24" type="ORF">ACFOE0_16625</name>
</gene>